<reference evidence="1" key="1">
    <citation type="submission" date="2014-07" db="EMBL/GenBank/DDBJ databases">
        <authorList>
            <person name="Martin A.A"/>
            <person name="De Silva N."/>
        </authorList>
    </citation>
    <scope>NUCLEOTIDE SEQUENCE</scope>
</reference>
<name>A0A0K0F244_STRVS</name>
<sequence>MNKLTKKATHRYTGRFKSEDELFMIHYKKTWKGRGNNFDIVRIESVYADFGENKIIIRFFLLDKLIILCPVVYGYENIFVKYIPSNHAFIVEFLDSTERKGAAIFLVIPTRRLWKHLKLWITPESCGYYVEHFNEIIITMPIKNRGSRLINRISHRLYEFYNPSTSRNNSCETSSETIDLFQLEILISLFMLRPVSYTFDEEYENTRMFESENVETDETYHVNGNAVCFFFKVNGFTATQYIVNLNEWRLTMEKPVDGNLENNKNYYKIFNTLLYMKLTKWMTCNSTEELGDNSLYQL</sequence>
<proteinExistence type="predicted"/>
<organism evidence="1 2">
    <name type="scientific">Strongyloides venezuelensis</name>
    <name type="common">Threadworm</name>
    <dbReference type="NCBI Taxonomy" id="75913"/>
    <lineage>
        <taxon>Eukaryota</taxon>
        <taxon>Metazoa</taxon>
        <taxon>Ecdysozoa</taxon>
        <taxon>Nematoda</taxon>
        <taxon>Chromadorea</taxon>
        <taxon>Rhabditida</taxon>
        <taxon>Tylenchina</taxon>
        <taxon>Panagrolaimomorpha</taxon>
        <taxon>Strongyloidoidea</taxon>
        <taxon>Strongyloididae</taxon>
        <taxon>Strongyloides</taxon>
    </lineage>
</organism>
<dbReference type="AlphaFoldDB" id="A0A0K0F244"/>
<evidence type="ECO:0000313" key="2">
    <source>
        <dbReference type="WBParaSite" id="SVE_0287000.1"/>
    </source>
</evidence>
<keyword evidence="1" id="KW-1185">Reference proteome</keyword>
<reference evidence="2" key="2">
    <citation type="submission" date="2015-08" db="UniProtKB">
        <authorList>
            <consortium name="WormBaseParasite"/>
        </authorList>
    </citation>
    <scope>IDENTIFICATION</scope>
</reference>
<accession>A0A0K0F244</accession>
<dbReference type="Proteomes" id="UP000035680">
    <property type="component" value="Unassembled WGS sequence"/>
</dbReference>
<dbReference type="WBParaSite" id="SVE_0287000.1">
    <property type="protein sequence ID" value="SVE_0287000.1"/>
    <property type="gene ID" value="SVE_0287000"/>
</dbReference>
<protein>
    <submittedName>
        <fullName evidence="2">DUF4365 domain-containing protein</fullName>
    </submittedName>
</protein>
<evidence type="ECO:0000313" key="1">
    <source>
        <dbReference type="Proteomes" id="UP000035680"/>
    </source>
</evidence>